<dbReference type="GO" id="GO:0005524">
    <property type="term" value="F:ATP binding"/>
    <property type="evidence" value="ECO:0007669"/>
    <property type="project" value="UniProtKB-KW"/>
</dbReference>
<dbReference type="RefSeq" id="WP_203692410.1">
    <property type="nucleotide sequence ID" value="NZ_BAAALC010000018.1"/>
</dbReference>
<keyword evidence="5" id="KW-1185">Reference proteome</keyword>
<dbReference type="InterPro" id="IPR051309">
    <property type="entry name" value="ABCF_ATPase"/>
</dbReference>
<dbReference type="SMART" id="SM00382">
    <property type="entry name" value="AAA"/>
    <property type="match status" value="2"/>
</dbReference>
<organism evidence="4 5">
    <name type="scientific">Catellatospora coxensis</name>
    <dbReference type="NCBI Taxonomy" id="310354"/>
    <lineage>
        <taxon>Bacteria</taxon>
        <taxon>Bacillati</taxon>
        <taxon>Actinomycetota</taxon>
        <taxon>Actinomycetes</taxon>
        <taxon>Micromonosporales</taxon>
        <taxon>Micromonosporaceae</taxon>
        <taxon>Catellatospora</taxon>
    </lineage>
</organism>
<evidence type="ECO:0000256" key="1">
    <source>
        <dbReference type="ARBA" id="ARBA00022741"/>
    </source>
</evidence>
<dbReference type="SUPFAM" id="SSF52540">
    <property type="entry name" value="P-loop containing nucleoside triphosphate hydrolases"/>
    <property type="match status" value="2"/>
</dbReference>
<evidence type="ECO:0000313" key="5">
    <source>
        <dbReference type="Proteomes" id="UP000630887"/>
    </source>
</evidence>
<gene>
    <name evidence="4" type="ORF">Cco03nite_27190</name>
</gene>
<dbReference type="PROSITE" id="PS00211">
    <property type="entry name" value="ABC_TRANSPORTER_1"/>
    <property type="match status" value="2"/>
</dbReference>
<feature type="domain" description="ABC transporter" evidence="3">
    <location>
        <begin position="12"/>
        <end position="263"/>
    </location>
</feature>
<dbReference type="GO" id="GO:0016887">
    <property type="term" value="F:ATP hydrolysis activity"/>
    <property type="evidence" value="ECO:0007669"/>
    <property type="project" value="InterPro"/>
</dbReference>
<dbReference type="PROSITE" id="PS50893">
    <property type="entry name" value="ABC_TRANSPORTER_2"/>
    <property type="match status" value="2"/>
</dbReference>
<dbReference type="Pfam" id="PF00005">
    <property type="entry name" value="ABC_tran"/>
    <property type="match status" value="2"/>
</dbReference>
<comment type="caution">
    <text evidence="4">The sequence shown here is derived from an EMBL/GenBank/DDBJ whole genome shotgun (WGS) entry which is preliminary data.</text>
</comment>
<accession>A0A8J3P702</accession>
<proteinExistence type="predicted"/>
<evidence type="ECO:0000259" key="3">
    <source>
        <dbReference type="PROSITE" id="PS50893"/>
    </source>
</evidence>
<sequence length="544" mass="58226">MRTAPSPADTQLTLTGVTHRHGDRVVLDRVDLTVRPGERAGVIGDNGSGKSTLLRLIAGRLRPGNGTVTVTSPGGVGYLPQTLDLPGHATVQDAVDLALSELRQLEAGLRAAERDLAGDDGARLAEYADLLDRFESRGGYEADNRVEIALHALGRPGLDRNRRLGTLSGGDRARLALAATLAARPQLLLLDEPTNDLDDAALDWLERHLLAHQGTVIAVTHDREFLARVTTTVLEVDAGAVRRHGDGYDGYLAAKAADRARQQQRHEQWQADVARHGELLAANADRLAAIPRKGPRGFSGAGAFRARSHTHGAAGRIRASRELLARLLDDPVPPPPAPLRLSAQVVAGDLAEQPPLELADIVVPGRLRLDALRLVPGERLLVTGPNGAGKSTLLQVIAGEAGAHAGTVRHRPARLGFLRQHGAADDGRTLLAAYAAGLPGEPGEYAAELLGWGLFRRDDLAQPVRVLSAGQRRRLELARIVRRPVDLLLLDEPTNHLSPGLVEELEAALRGYSGTVVLVTHDRRIRAAYTGRELRLAQGAPAPR</sequence>
<keyword evidence="1" id="KW-0547">Nucleotide-binding</keyword>
<name>A0A8J3P702_9ACTN</name>
<dbReference type="EMBL" id="BONI01000019">
    <property type="protein sequence ID" value="GIG06019.1"/>
    <property type="molecule type" value="Genomic_DNA"/>
</dbReference>
<dbReference type="Proteomes" id="UP000630887">
    <property type="component" value="Unassembled WGS sequence"/>
</dbReference>
<dbReference type="Gene3D" id="3.40.50.300">
    <property type="entry name" value="P-loop containing nucleotide triphosphate hydrolases"/>
    <property type="match status" value="2"/>
</dbReference>
<dbReference type="InterPro" id="IPR017871">
    <property type="entry name" value="ABC_transporter-like_CS"/>
</dbReference>
<protein>
    <submittedName>
        <fullName evidence="4">ABC transporter ATP-binding protein</fullName>
    </submittedName>
</protein>
<evidence type="ECO:0000256" key="2">
    <source>
        <dbReference type="ARBA" id="ARBA00022840"/>
    </source>
</evidence>
<dbReference type="InterPro" id="IPR003439">
    <property type="entry name" value="ABC_transporter-like_ATP-bd"/>
</dbReference>
<dbReference type="AlphaFoldDB" id="A0A8J3P702"/>
<dbReference type="InterPro" id="IPR027417">
    <property type="entry name" value="P-loop_NTPase"/>
</dbReference>
<dbReference type="PANTHER" id="PTHR42855">
    <property type="entry name" value="ABC TRANSPORTER ATP-BINDING SUBUNIT"/>
    <property type="match status" value="1"/>
</dbReference>
<reference evidence="4 5" key="1">
    <citation type="submission" date="2021-01" db="EMBL/GenBank/DDBJ databases">
        <title>Whole genome shotgun sequence of Catellatospora coxensis NBRC 107359.</title>
        <authorList>
            <person name="Komaki H."/>
            <person name="Tamura T."/>
        </authorList>
    </citation>
    <scope>NUCLEOTIDE SEQUENCE [LARGE SCALE GENOMIC DNA]</scope>
    <source>
        <strain evidence="4 5">NBRC 107359</strain>
    </source>
</reference>
<evidence type="ECO:0000313" key="4">
    <source>
        <dbReference type="EMBL" id="GIG06019.1"/>
    </source>
</evidence>
<dbReference type="PANTHER" id="PTHR42855:SF1">
    <property type="entry name" value="ABC TRANSPORTER DOMAIN-CONTAINING PROTEIN"/>
    <property type="match status" value="1"/>
</dbReference>
<dbReference type="FunFam" id="3.40.50.300:FF:000011">
    <property type="entry name" value="Putative ABC transporter ATP-binding component"/>
    <property type="match status" value="1"/>
</dbReference>
<dbReference type="CDD" id="cd03221">
    <property type="entry name" value="ABCF_EF-3"/>
    <property type="match status" value="1"/>
</dbReference>
<dbReference type="InterPro" id="IPR003593">
    <property type="entry name" value="AAA+_ATPase"/>
</dbReference>
<feature type="domain" description="ABC transporter" evidence="3">
    <location>
        <begin position="345"/>
        <end position="542"/>
    </location>
</feature>
<keyword evidence="2 4" id="KW-0067">ATP-binding</keyword>